<dbReference type="GO" id="GO:0005664">
    <property type="term" value="C:nuclear origin of replication recognition complex"/>
    <property type="evidence" value="ECO:0007669"/>
    <property type="project" value="InterPro"/>
</dbReference>
<evidence type="ECO:0000256" key="5">
    <source>
        <dbReference type="ARBA" id="ARBA00023242"/>
    </source>
</evidence>
<dbReference type="PANTHER" id="PTHR13394:SF0">
    <property type="entry name" value="ORIGIN RECOGNITION COMPLEX SUBUNIT 6"/>
    <property type="match status" value="1"/>
</dbReference>
<dbReference type="EMBL" id="ABEU02000003">
    <property type="status" value="NOT_ANNOTATED_CDS"/>
    <property type="molecule type" value="Genomic_DNA"/>
</dbReference>
<feature type="domain" description="ORC6 first cyclin-like" evidence="6">
    <location>
        <begin position="14"/>
        <end position="87"/>
    </location>
</feature>
<organism evidence="7 8">
    <name type="scientific">Physcomitrium patens</name>
    <name type="common">Spreading-leaved earth moss</name>
    <name type="synonym">Physcomitrella patens</name>
    <dbReference type="NCBI Taxonomy" id="3218"/>
    <lineage>
        <taxon>Eukaryota</taxon>
        <taxon>Viridiplantae</taxon>
        <taxon>Streptophyta</taxon>
        <taxon>Embryophyta</taxon>
        <taxon>Bryophyta</taxon>
        <taxon>Bryophytina</taxon>
        <taxon>Bryopsida</taxon>
        <taxon>Funariidae</taxon>
        <taxon>Funariales</taxon>
        <taxon>Funariaceae</taxon>
        <taxon>Physcomitrium</taxon>
    </lineage>
</organism>
<dbReference type="PANTHER" id="PTHR13394">
    <property type="entry name" value="ORIGIN RECOGNITION COMPLEX SUBUNIT 6"/>
    <property type="match status" value="1"/>
</dbReference>
<keyword evidence="8" id="KW-1185">Reference proteome</keyword>
<reference evidence="7 8" key="2">
    <citation type="journal article" date="2018" name="Plant J.">
        <title>The Physcomitrella patens chromosome-scale assembly reveals moss genome structure and evolution.</title>
        <authorList>
            <person name="Lang D."/>
            <person name="Ullrich K.K."/>
            <person name="Murat F."/>
            <person name="Fuchs J."/>
            <person name="Jenkins J."/>
            <person name="Haas F.B."/>
            <person name="Piednoel M."/>
            <person name="Gundlach H."/>
            <person name="Van Bel M."/>
            <person name="Meyberg R."/>
            <person name="Vives C."/>
            <person name="Morata J."/>
            <person name="Symeonidi A."/>
            <person name="Hiss M."/>
            <person name="Muchero W."/>
            <person name="Kamisugi Y."/>
            <person name="Saleh O."/>
            <person name="Blanc G."/>
            <person name="Decker E.L."/>
            <person name="van Gessel N."/>
            <person name="Grimwood J."/>
            <person name="Hayes R.D."/>
            <person name="Graham S.W."/>
            <person name="Gunter L.E."/>
            <person name="McDaniel S.F."/>
            <person name="Hoernstein S.N.W."/>
            <person name="Larsson A."/>
            <person name="Li F.W."/>
            <person name="Perroud P.F."/>
            <person name="Phillips J."/>
            <person name="Ranjan P."/>
            <person name="Rokshar D.S."/>
            <person name="Rothfels C.J."/>
            <person name="Schneider L."/>
            <person name="Shu S."/>
            <person name="Stevenson D.W."/>
            <person name="Thummler F."/>
            <person name="Tillich M."/>
            <person name="Villarreal Aguilar J.C."/>
            <person name="Widiez T."/>
            <person name="Wong G.K."/>
            <person name="Wymore A."/>
            <person name="Zhang Y."/>
            <person name="Zimmer A.D."/>
            <person name="Quatrano R.S."/>
            <person name="Mayer K.F.X."/>
            <person name="Goodstein D."/>
            <person name="Casacuberta J.M."/>
            <person name="Vandepoele K."/>
            <person name="Reski R."/>
            <person name="Cuming A.C."/>
            <person name="Tuskan G.A."/>
            <person name="Maumus F."/>
            <person name="Salse J."/>
            <person name="Schmutz J."/>
            <person name="Rensing S.A."/>
        </authorList>
    </citation>
    <scope>NUCLEOTIDE SEQUENCE [LARGE SCALE GENOMIC DNA]</scope>
    <source>
        <strain evidence="7 8">cv. Gransden 2004</strain>
    </source>
</reference>
<reference evidence="7" key="3">
    <citation type="submission" date="2020-12" db="UniProtKB">
        <authorList>
            <consortium name="EnsemblPlants"/>
        </authorList>
    </citation>
    <scope>IDENTIFICATION</scope>
</reference>
<keyword evidence="4" id="KW-0238">DNA-binding</keyword>
<evidence type="ECO:0000256" key="2">
    <source>
        <dbReference type="ARBA" id="ARBA00010840"/>
    </source>
</evidence>
<evidence type="ECO:0000256" key="1">
    <source>
        <dbReference type="ARBA" id="ARBA00004123"/>
    </source>
</evidence>
<evidence type="ECO:0000259" key="6">
    <source>
        <dbReference type="Pfam" id="PF05460"/>
    </source>
</evidence>
<gene>
    <name evidence="7" type="primary">LOC112279674</name>
</gene>
<protein>
    <recommendedName>
        <fullName evidence="6">ORC6 first cyclin-like domain-containing protein</fullName>
    </recommendedName>
</protein>
<dbReference type="EnsemblPlants" id="Pp3c3_930V3.2">
    <property type="protein sequence ID" value="Pp3c3_930V3.2"/>
    <property type="gene ID" value="Pp3c3_930"/>
</dbReference>
<sequence length="99" mass="11109">MKSLQLKFGLFDQLEVVRRAQELLRLCNLHFDAPSFGMGEICKSVLCFELACGELQISLHRQNAVYISSMSEKAYVRSLTAMRNTLGLRGSTDSRPGKP</sequence>
<comment type="similarity">
    <text evidence="2">Belongs to the ORC6 family.</text>
</comment>
<dbReference type="InterPro" id="IPR008721">
    <property type="entry name" value="ORC6_cyclin_first"/>
</dbReference>
<dbReference type="Proteomes" id="UP000006727">
    <property type="component" value="Chromosome 3"/>
</dbReference>
<dbReference type="InterPro" id="IPR020529">
    <property type="entry name" value="ORC6_met/pln"/>
</dbReference>
<reference evidence="7 8" key="1">
    <citation type="journal article" date="2008" name="Science">
        <title>The Physcomitrella genome reveals evolutionary insights into the conquest of land by plants.</title>
        <authorList>
            <person name="Rensing S."/>
            <person name="Lang D."/>
            <person name="Zimmer A."/>
            <person name="Terry A."/>
            <person name="Salamov A."/>
            <person name="Shapiro H."/>
            <person name="Nishiyama T."/>
            <person name="Perroud P.-F."/>
            <person name="Lindquist E."/>
            <person name="Kamisugi Y."/>
            <person name="Tanahashi T."/>
            <person name="Sakakibara K."/>
            <person name="Fujita T."/>
            <person name="Oishi K."/>
            <person name="Shin-I T."/>
            <person name="Kuroki Y."/>
            <person name="Toyoda A."/>
            <person name="Suzuki Y."/>
            <person name="Hashimoto A."/>
            <person name="Yamaguchi K."/>
            <person name="Sugano A."/>
            <person name="Kohara Y."/>
            <person name="Fujiyama A."/>
            <person name="Anterola A."/>
            <person name="Aoki S."/>
            <person name="Ashton N."/>
            <person name="Barbazuk W.B."/>
            <person name="Barker E."/>
            <person name="Bennetzen J."/>
            <person name="Bezanilla M."/>
            <person name="Blankenship R."/>
            <person name="Cho S.H."/>
            <person name="Dutcher S."/>
            <person name="Estelle M."/>
            <person name="Fawcett J.A."/>
            <person name="Gundlach H."/>
            <person name="Hanada K."/>
            <person name="Heyl A."/>
            <person name="Hicks K.A."/>
            <person name="Hugh J."/>
            <person name="Lohr M."/>
            <person name="Mayer K."/>
            <person name="Melkozernov A."/>
            <person name="Murata T."/>
            <person name="Nelson D."/>
            <person name="Pils B."/>
            <person name="Prigge M."/>
            <person name="Reiss B."/>
            <person name="Renner T."/>
            <person name="Rombauts S."/>
            <person name="Rushton P."/>
            <person name="Sanderfoot A."/>
            <person name="Schween G."/>
            <person name="Shiu S.-H."/>
            <person name="Stueber K."/>
            <person name="Theodoulou F.L."/>
            <person name="Tu H."/>
            <person name="Van de Peer Y."/>
            <person name="Verrier P.J."/>
            <person name="Waters E."/>
            <person name="Wood A."/>
            <person name="Yang L."/>
            <person name="Cove D."/>
            <person name="Cuming A."/>
            <person name="Hasebe M."/>
            <person name="Lucas S."/>
            <person name="Mishler D.B."/>
            <person name="Reski R."/>
            <person name="Grigoriev I."/>
            <person name="Quatrano R.S."/>
            <person name="Boore J.L."/>
        </authorList>
    </citation>
    <scope>NUCLEOTIDE SEQUENCE [LARGE SCALE GENOMIC DNA]</scope>
    <source>
        <strain evidence="7 8">cv. Gransden 2004</strain>
    </source>
</reference>
<proteinExistence type="inferred from homology"/>
<dbReference type="Gramene" id="Pp3c3_930V3.2">
    <property type="protein sequence ID" value="Pp3c3_930V3.2"/>
    <property type="gene ID" value="Pp3c3_930"/>
</dbReference>
<evidence type="ECO:0000313" key="8">
    <source>
        <dbReference type="Proteomes" id="UP000006727"/>
    </source>
</evidence>
<evidence type="ECO:0000256" key="3">
    <source>
        <dbReference type="ARBA" id="ARBA00022705"/>
    </source>
</evidence>
<dbReference type="AlphaFoldDB" id="A0A7I4DLD8"/>
<evidence type="ECO:0000313" key="7">
    <source>
        <dbReference type="EnsemblPlants" id="Pp3c3_930V3.2"/>
    </source>
</evidence>
<comment type="subcellular location">
    <subcellularLocation>
        <location evidence="1">Nucleus</location>
    </subcellularLocation>
</comment>
<evidence type="ECO:0000256" key="4">
    <source>
        <dbReference type="ARBA" id="ARBA00023125"/>
    </source>
</evidence>
<dbReference type="GO" id="GO:0003677">
    <property type="term" value="F:DNA binding"/>
    <property type="evidence" value="ECO:0007669"/>
    <property type="project" value="UniProtKB-KW"/>
</dbReference>
<keyword evidence="3" id="KW-0235">DNA replication</keyword>
<accession>A0A7I4DLD8</accession>
<dbReference type="GO" id="GO:0006260">
    <property type="term" value="P:DNA replication"/>
    <property type="evidence" value="ECO:0007669"/>
    <property type="project" value="UniProtKB-KW"/>
</dbReference>
<keyword evidence="5" id="KW-0539">Nucleus</keyword>
<dbReference type="Pfam" id="PF05460">
    <property type="entry name" value="ORC6"/>
    <property type="match status" value="1"/>
</dbReference>
<name>A0A7I4DLD8_PHYPA</name>